<dbReference type="CDD" id="cd14695">
    <property type="entry name" value="bZIP_HLF"/>
    <property type="match status" value="1"/>
</dbReference>
<dbReference type="GO" id="GO:0000978">
    <property type="term" value="F:RNA polymerase II cis-regulatory region sequence-specific DNA binding"/>
    <property type="evidence" value="ECO:0007669"/>
    <property type="project" value="TreeGrafter"/>
</dbReference>
<dbReference type="PANTHER" id="PTHR11988:SF56">
    <property type="entry name" value="TRANSCRIPTION FACTOR CES-2"/>
    <property type="match status" value="1"/>
</dbReference>
<feature type="compositionally biased region" description="Polar residues" evidence="8">
    <location>
        <begin position="527"/>
        <end position="558"/>
    </location>
</feature>
<dbReference type="Gene3D" id="1.20.5.170">
    <property type="match status" value="1"/>
</dbReference>
<evidence type="ECO:0000256" key="1">
    <source>
        <dbReference type="ARBA" id="ARBA00004123"/>
    </source>
</evidence>
<comment type="caution">
    <text evidence="10">The sequence shown here is derived from an EMBL/GenBank/DDBJ whole genome shotgun (WGS) entry which is preliminary data.</text>
</comment>
<reference evidence="10 11" key="1">
    <citation type="journal article" date="2021" name="Elife">
        <title>Chloroplast acquisition without the gene transfer in kleptoplastic sea slugs, Plakobranchus ocellatus.</title>
        <authorList>
            <person name="Maeda T."/>
            <person name="Takahashi S."/>
            <person name="Yoshida T."/>
            <person name="Shimamura S."/>
            <person name="Takaki Y."/>
            <person name="Nagai Y."/>
            <person name="Toyoda A."/>
            <person name="Suzuki Y."/>
            <person name="Arimoto A."/>
            <person name="Ishii H."/>
            <person name="Satoh N."/>
            <person name="Nishiyama T."/>
            <person name="Hasebe M."/>
            <person name="Maruyama T."/>
            <person name="Minagawa J."/>
            <person name="Obokata J."/>
            <person name="Shigenobu S."/>
        </authorList>
    </citation>
    <scope>NUCLEOTIDE SEQUENCE [LARGE SCALE GENOMIC DNA]</scope>
</reference>
<organism evidence="10 11">
    <name type="scientific">Plakobranchus ocellatus</name>
    <dbReference type="NCBI Taxonomy" id="259542"/>
    <lineage>
        <taxon>Eukaryota</taxon>
        <taxon>Metazoa</taxon>
        <taxon>Spiralia</taxon>
        <taxon>Lophotrochozoa</taxon>
        <taxon>Mollusca</taxon>
        <taxon>Gastropoda</taxon>
        <taxon>Heterobranchia</taxon>
        <taxon>Euthyneura</taxon>
        <taxon>Panpulmonata</taxon>
        <taxon>Sacoglossa</taxon>
        <taxon>Placobranchoidea</taxon>
        <taxon>Plakobranchidae</taxon>
        <taxon>Plakobranchus</taxon>
    </lineage>
</organism>
<dbReference type="PROSITE" id="PS50217">
    <property type="entry name" value="BZIP"/>
    <property type="match status" value="1"/>
</dbReference>
<dbReference type="GO" id="GO:0005634">
    <property type="term" value="C:nucleus"/>
    <property type="evidence" value="ECO:0007669"/>
    <property type="project" value="UniProtKB-SubCell"/>
</dbReference>
<gene>
    <name evidence="10" type="ORF">PoB_006192000</name>
</gene>
<dbReference type="InterPro" id="IPR046347">
    <property type="entry name" value="bZIP_sf"/>
</dbReference>
<comment type="subcellular location">
    <subcellularLocation>
        <location evidence="1">Nucleus</location>
    </subcellularLocation>
</comment>
<evidence type="ECO:0000256" key="2">
    <source>
        <dbReference type="ARBA" id="ARBA00006079"/>
    </source>
</evidence>
<feature type="region of interest" description="Disordered" evidence="8">
    <location>
        <begin position="109"/>
        <end position="142"/>
    </location>
</feature>
<proteinExistence type="inferred from homology"/>
<feature type="compositionally biased region" description="Low complexity" evidence="8">
    <location>
        <begin position="447"/>
        <end position="461"/>
    </location>
</feature>
<evidence type="ECO:0000256" key="4">
    <source>
        <dbReference type="ARBA" id="ARBA00023125"/>
    </source>
</evidence>
<keyword evidence="7" id="KW-0175">Coiled coil</keyword>
<keyword evidence="6" id="KW-0539">Nucleus</keyword>
<accession>A0AAV4CU42</accession>
<name>A0AAV4CU42_9GAST</name>
<dbReference type="InterPro" id="IPR040223">
    <property type="entry name" value="PAR_bZIP"/>
</dbReference>
<feature type="compositionally biased region" description="Polar residues" evidence="8">
    <location>
        <begin position="245"/>
        <end position="264"/>
    </location>
</feature>
<feature type="region of interest" description="Disordered" evidence="8">
    <location>
        <begin position="220"/>
        <end position="298"/>
    </location>
</feature>
<evidence type="ECO:0000256" key="6">
    <source>
        <dbReference type="ARBA" id="ARBA00023242"/>
    </source>
</evidence>
<dbReference type="AlphaFoldDB" id="A0AAV4CU42"/>
<feature type="compositionally biased region" description="Polar residues" evidence="8">
    <location>
        <begin position="600"/>
        <end position="637"/>
    </location>
</feature>
<feature type="coiled-coil region" evidence="7">
    <location>
        <begin position="175"/>
        <end position="202"/>
    </location>
</feature>
<evidence type="ECO:0000256" key="7">
    <source>
        <dbReference type="SAM" id="Coils"/>
    </source>
</evidence>
<feature type="compositionally biased region" description="Low complexity" evidence="8">
    <location>
        <begin position="638"/>
        <end position="654"/>
    </location>
</feature>
<comment type="similarity">
    <text evidence="2">Belongs to the bZIP family. NFIL3 subfamily.</text>
</comment>
<dbReference type="InterPro" id="IPR004827">
    <property type="entry name" value="bZIP"/>
</dbReference>
<feature type="domain" description="BZIP" evidence="9">
    <location>
        <begin position="669"/>
        <end position="726"/>
    </location>
</feature>
<evidence type="ECO:0000259" key="9">
    <source>
        <dbReference type="PROSITE" id="PS50217"/>
    </source>
</evidence>
<feature type="compositionally biased region" description="Basic and acidic residues" evidence="8">
    <location>
        <begin position="559"/>
        <end position="586"/>
    </location>
</feature>
<dbReference type="Pfam" id="PF07716">
    <property type="entry name" value="bZIP_2"/>
    <property type="match status" value="1"/>
</dbReference>
<feature type="region of interest" description="Disordered" evidence="8">
    <location>
        <begin position="526"/>
        <end position="692"/>
    </location>
</feature>
<dbReference type="SMART" id="SM00338">
    <property type="entry name" value="BRLZ"/>
    <property type="match status" value="1"/>
</dbReference>
<evidence type="ECO:0000256" key="8">
    <source>
        <dbReference type="SAM" id="MobiDB-lite"/>
    </source>
</evidence>
<keyword evidence="5" id="KW-0804">Transcription</keyword>
<dbReference type="GO" id="GO:0000981">
    <property type="term" value="F:DNA-binding transcription factor activity, RNA polymerase II-specific"/>
    <property type="evidence" value="ECO:0007669"/>
    <property type="project" value="TreeGrafter"/>
</dbReference>
<evidence type="ECO:0000313" key="10">
    <source>
        <dbReference type="EMBL" id="GFO35415.1"/>
    </source>
</evidence>
<dbReference type="PANTHER" id="PTHR11988">
    <property type="entry name" value="THYROTROPH EMBRYONIC FACTOR RELATED"/>
    <property type="match status" value="1"/>
</dbReference>
<dbReference type="EMBL" id="BLXT01006999">
    <property type="protein sequence ID" value="GFO35415.1"/>
    <property type="molecule type" value="Genomic_DNA"/>
</dbReference>
<protein>
    <submittedName>
        <fullName evidence="10">Thyrotroph embryonic factor</fullName>
    </submittedName>
</protein>
<evidence type="ECO:0000256" key="3">
    <source>
        <dbReference type="ARBA" id="ARBA00023015"/>
    </source>
</evidence>
<sequence length="732" mass="79327">MHVVSDLPGPDHVTGDACPLCGAWLPMTCAATVDQLITGLRKFHTSSSSVCDLSARVHGQACDRQTAGIRWAYGTAHGMQHKASDTWKCAYNTEYPAMAEDAVADTTVSTMTSASSPSNNSNSSTINATTKTSANSSPVLINGKASPDMVRYSTTGPVSLTKDLGEEADLSRGVITSGARELSNLEQKIQELRAEKEARELGLSPREIEKMAGYECIGHDEVSEGRDTHENQDTPLDFSVKRRASSFSGSVTDESRASSSSPSHGTADYRGGSLLAASPSPEPVSMADTGTRSGDDIKDFHKAQNSDMIHQQFHHHLHPSFAHRRSEGTPSPESHRLNHIKIEQQDASLRAPEMSIKSELNIKPEMDIKPEVDRHTSSKADHYTEQQTQLPGLNPNGASPLPQPLMNTLGGLFPGLNPNFLAGKSAIGAFSQMAAAAAFMDPRLNMNNNNNNSNGSSNGSGRKTTRPFKAYPKEALQMPLGGFFGAPGLSPSLLQQGIEAGVFAGMNTDDLMTLYNQQLQLLRDKQVSSSTPNLPQGQKGNISPSLSPNMTNGNGSHLNESHFNHNPHQQEHSKYRNHRQPSERSPPHHLASSHPYIPMNPSSNNILTSQQNNCSSPPVEHTSGNSNFSPAANNTLVSSTSPSPSASNHTSGSGNSRKRPRSLPDEQKDAAYWERRRKNNDAAKRSRDARRAKEDEIALRAALLEQENIKLRVEVASLKTETSRLRCLLYNS</sequence>
<evidence type="ECO:0000313" key="11">
    <source>
        <dbReference type="Proteomes" id="UP000735302"/>
    </source>
</evidence>
<dbReference type="FunFam" id="1.20.5.170:FF:000025">
    <property type="entry name" value="nuclear factor interleukin-3-regulated protein-like"/>
    <property type="match status" value="1"/>
</dbReference>
<feature type="compositionally biased region" description="Basic and acidic residues" evidence="8">
    <location>
        <begin position="662"/>
        <end position="692"/>
    </location>
</feature>
<keyword evidence="3" id="KW-0805">Transcription regulation</keyword>
<dbReference type="Proteomes" id="UP000735302">
    <property type="component" value="Unassembled WGS sequence"/>
</dbReference>
<keyword evidence="4" id="KW-0238">DNA-binding</keyword>
<evidence type="ECO:0000256" key="5">
    <source>
        <dbReference type="ARBA" id="ARBA00023163"/>
    </source>
</evidence>
<dbReference type="SUPFAM" id="SSF57959">
    <property type="entry name" value="Leucine zipper domain"/>
    <property type="match status" value="1"/>
</dbReference>
<feature type="compositionally biased region" description="Basic and acidic residues" evidence="8">
    <location>
        <begin position="220"/>
        <end position="232"/>
    </location>
</feature>
<feature type="compositionally biased region" description="Low complexity" evidence="8">
    <location>
        <begin position="109"/>
        <end position="137"/>
    </location>
</feature>
<keyword evidence="11" id="KW-1185">Reference proteome</keyword>
<feature type="region of interest" description="Disordered" evidence="8">
    <location>
        <begin position="446"/>
        <end position="466"/>
    </location>
</feature>